<dbReference type="Proteomes" id="UP001597472">
    <property type="component" value="Unassembled WGS sequence"/>
</dbReference>
<reference evidence="3" key="1">
    <citation type="journal article" date="2019" name="Int. J. Syst. Evol. Microbiol.">
        <title>The Global Catalogue of Microorganisms (GCM) 10K type strain sequencing project: providing services to taxonomists for standard genome sequencing and annotation.</title>
        <authorList>
            <consortium name="The Broad Institute Genomics Platform"/>
            <consortium name="The Broad Institute Genome Sequencing Center for Infectious Disease"/>
            <person name="Wu L."/>
            <person name="Ma J."/>
        </authorList>
    </citation>
    <scope>NUCLEOTIDE SEQUENCE [LARGE SCALE GENOMIC DNA]</scope>
    <source>
        <strain evidence="3">KCTC 42587</strain>
    </source>
</reference>
<dbReference type="EMBL" id="JBHULS010000001">
    <property type="protein sequence ID" value="MFD2550991.1"/>
    <property type="molecule type" value="Genomic_DNA"/>
</dbReference>
<evidence type="ECO:0008006" key="4">
    <source>
        <dbReference type="Google" id="ProtNLM"/>
    </source>
</evidence>
<feature type="signal peptide" evidence="1">
    <location>
        <begin position="1"/>
        <end position="23"/>
    </location>
</feature>
<sequence length="266" mass="30195">MKNLTYLFTWFACAFLLGTSPIAANTASYPQTLNDNPQLVRINFTMPNGYVRHLLLGFTPDNAATDGIDYGYDAENIENFPDDLNWIIENRRFIIQGVGAFDATKQYPFGMFISNNGAVEISLDKLENFETPIDVYLFDAENDSYTHLNEVSYQQVVTEGTYHNRFYLAFMDGSVASTTSDNELHVAAFNEHKTNIAYLQRTKELACQSNQLIKQIDVYNIVGKRIASFPRIYKKSVKLPLNIANERYGIVQISTEKGITSKKVLF</sequence>
<dbReference type="RefSeq" id="WP_376891988.1">
    <property type="nucleotide sequence ID" value="NZ_JBHULS010000001.1"/>
</dbReference>
<evidence type="ECO:0000313" key="2">
    <source>
        <dbReference type="EMBL" id="MFD2550991.1"/>
    </source>
</evidence>
<organism evidence="2 3">
    <name type="scientific">Bizionia sediminis</name>
    <dbReference type="NCBI Taxonomy" id="1737064"/>
    <lineage>
        <taxon>Bacteria</taxon>
        <taxon>Pseudomonadati</taxon>
        <taxon>Bacteroidota</taxon>
        <taxon>Flavobacteriia</taxon>
        <taxon>Flavobacteriales</taxon>
        <taxon>Flavobacteriaceae</taxon>
        <taxon>Bizionia</taxon>
    </lineage>
</organism>
<name>A0ABW5KPQ1_9FLAO</name>
<comment type="caution">
    <text evidence="2">The sequence shown here is derived from an EMBL/GenBank/DDBJ whole genome shotgun (WGS) entry which is preliminary data.</text>
</comment>
<keyword evidence="1" id="KW-0732">Signal</keyword>
<evidence type="ECO:0000256" key="1">
    <source>
        <dbReference type="SAM" id="SignalP"/>
    </source>
</evidence>
<accession>A0ABW5KPQ1</accession>
<protein>
    <recommendedName>
        <fullName evidence="4">T9SS C-terminal target domain-containing protein</fullName>
    </recommendedName>
</protein>
<evidence type="ECO:0000313" key="3">
    <source>
        <dbReference type="Proteomes" id="UP001597472"/>
    </source>
</evidence>
<gene>
    <name evidence="2" type="ORF">ACFSQP_04100</name>
</gene>
<keyword evidence="3" id="KW-1185">Reference proteome</keyword>
<proteinExistence type="predicted"/>
<feature type="chain" id="PRO_5046519546" description="T9SS C-terminal target domain-containing protein" evidence="1">
    <location>
        <begin position="24"/>
        <end position="266"/>
    </location>
</feature>